<proteinExistence type="predicted"/>
<evidence type="ECO:0000256" key="1">
    <source>
        <dbReference type="SAM" id="MobiDB-lite"/>
    </source>
</evidence>
<dbReference type="AlphaFoldDB" id="A0A5J4WVK3"/>
<gene>
    <name evidence="2" type="ORF">EZS28_005428</name>
</gene>
<evidence type="ECO:0000313" key="2">
    <source>
        <dbReference type="EMBL" id="KAA6399047.1"/>
    </source>
</evidence>
<dbReference type="EMBL" id="SNRW01000830">
    <property type="protein sequence ID" value="KAA6399047.1"/>
    <property type="molecule type" value="Genomic_DNA"/>
</dbReference>
<reference evidence="2 3" key="1">
    <citation type="submission" date="2019-03" db="EMBL/GenBank/DDBJ databases">
        <title>Single cell metagenomics reveals metabolic interactions within the superorganism composed of flagellate Streblomastix strix and complex community of Bacteroidetes bacteria on its surface.</title>
        <authorList>
            <person name="Treitli S.C."/>
            <person name="Kolisko M."/>
            <person name="Husnik F."/>
            <person name="Keeling P."/>
            <person name="Hampl V."/>
        </authorList>
    </citation>
    <scope>NUCLEOTIDE SEQUENCE [LARGE SCALE GENOMIC DNA]</scope>
    <source>
        <strain evidence="2">ST1C</strain>
    </source>
</reference>
<protein>
    <submittedName>
        <fullName evidence="2">Uncharacterized protein</fullName>
    </submittedName>
</protein>
<comment type="caution">
    <text evidence="2">The sequence shown here is derived from an EMBL/GenBank/DDBJ whole genome shotgun (WGS) entry which is preliminary data.</text>
</comment>
<feature type="region of interest" description="Disordered" evidence="1">
    <location>
        <begin position="56"/>
        <end position="115"/>
    </location>
</feature>
<name>A0A5J4WVK3_9EUKA</name>
<organism evidence="2 3">
    <name type="scientific">Streblomastix strix</name>
    <dbReference type="NCBI Taxonomy" id="222440"/>
    <lineage>
        <taxon>Eukaryota</taxon>
        <taxon>Metamonada</taxon>
        <taxon>Preaxostyla</taxon>
        <taxon>Oxymonadida</taxon>
        <taxon>Streblomastigidae</taxon>
        <taxon>Streblomastix</taxon>
    </lineage>
</organism>
<sequence>MKGGRLLVLDLEKLSTEISELRSELRTLQNSQIMLTKCNETHTDLFLDTVRIEFDEDDNHHNHRHDSDPDNDRRHKDNHDNRRNNMELGRGKKRKRVILSERSRSGQNKDDRAESLHSEIDRYQLKEFQIQHRKRKQALELIRTAAGAQVYMSTH</sequence>
<dbReference type="Proteomes" id="UP000324800">
    <property type="component" value="Unassembled WGS sequence"/>
</dbReference>
<evidence type="ECO:0000313" key="3">
    <source>
        <dbReference type="Proteomes" id="UP000324800"/>
    </source>
</evidence>
<feature type="compositionally biased region" description="Basic and acidic residues" evidence="1">
    <location>
        <begin position="98"/>
        <end position="115"/>
    </location>
</feature>
<accession>A0A5J4WVK3</accession>
<feature type="compositionally biased region" description="Basic and acidic residues" evidence="1">
    <location>
        <begin position="65"/>
        <end position="85"/>
    </location>
</feature>